<keyword evidence="2" id="KW-1185">Reference proteome</keyword>
<reference evidence="1 2" key="1">
    <citation type="submission" date="2021-05" db="EMBL/GenBank/DDBJ databases">
        <title>The draft genome of Geobacter pelophilus DSM 12255.</title>
        <authorList>
            <person name="Xu Z."/>
            <person name="Masuda Y."/>
            <person name="Itoh H."/>
            <person name="Senoo K."/>
        </authorList>
    </citation>
    <scope>NUCLEOTIDE SEQUENCE [LARGE SCALE GENOMIC DNA]</scope>
    <source>
        <strain evidence="1 2">DSM 12255</strain>
    </source>
</reference>
<accession>A0AAW4L5V4</accession>
<dbReference type="RefSeq" id="WP_214173151.1">
    <property type="nucleotide sequence ID" value="NZ_JAHCVJ010000011.1"/>
</dbReference>
<organism evidence="1 2">
    <name type="scientific">Geoanaerobacter pelophilus</name>
    <dbReference type="NCBI Taxonomy" id="60036"/>
    <lineage>
        <taxon>Bacteria</taxon>
        <taxon>Pseudomonadati</taxon>
        <taxon>Thermodesulfobacteriota</taxon>
        <taxon>Desulfuromonadia</taxon>
        <taxon>Geobacterales</taxon>
        <taxon>Geobacteraceae</taxon>
        <taxon>Geoanaerobacter</taxon>
    </lineage>
</organism>
<proteinExistence type="predicted"/>
<name>A0AAW4L5V4_9BACT</name>
<evidence type="ECO:0000313" key="1">
    <source>
        <dbReference type="EMBL" id="MBT0666376.1"/>
    </source>
</evidence>
<comment type="caution">
    <text evidence="1">The sequence shown here is derived from an EMBL/GenBank/DDBJ whole genome shotgun (WGS) entry which is preliminary data.</text>
</comment>
<dbReference type="EMBL" id="JAHCVJ010000011">
    <property type="protein sequence ID" value="MBT0666376.1"/>
    <property type="molecule type" value="Genomic_DNA"/>
</dbReference>
<sequence>MKCPRCKTGVLFPERDIYGQTQSIGCLNCGDRKFRDFIIRRPTVIDQNGLTGAKGATTKRSKEA</sequence>
<dbReference type="Proteomes" id="UP000811899">
    <property type="component" value="Unassembled WGS sequence"/>
</dbReference>
<dbReference type="AlphaFoldDB" id="A0AAW4L5V4"/>
<protein>
    <submittedName>
        <fullName evidence="1">Uncharacterized protein</fullName>
    </submittedName>
</protein>
<evidence type="ECO:0000313" key="2">
    <source>
        <dbReference type="Proteomes" id="UP000811899"/>
    </source>
</evidence>
<gene>
    <name evidence="1" type="ORF">KI809_18875</name>
</gene>